<comment type="caution">
    <text evidence="2">The sequence shown here is derived from an EMBL/GenBank/DDBJ whole genome shotgun (WGS) entry which is preliminary data.</text>
</comment>
<gene>
    <name evidence="2" type="ORF">D915_007072</name>
</gene>
<sequence length="501" mass="55935">MDERGGTLRVTKIRTKPENYVCSETIHWPGKLLKLKRRQTTPPAKHVYSTPNEVIIPRPQPRATLSYHPAPSPQSPRSPLRENVSAIQTIHVQSKPPRSAPAQRTEMQLKMSPDSSSRQLTSLQTLAASPKAQRCTALPDSPQKGLMQVGGATLESPTQDCNVATFPYLSKELVVQITQSNKEPRVDADMLRMHAESPLIEAGIRHIHPFLNHCSNGGFHSADNDAESKENESCAKTTIRNFLNTCVRLKSVDLQGHYAAFHYPLRAFNPDLWRSNARFVDWNYIPVVQEPGGITEYVELPTPVPEFEAFLYADKPIDALLTTWLDCHQTSPPSEVCCHSGGKPAHIYHPISFAVRLDQLLSNAEGKEWETTADTCFRLAALLSYAHCRKCLTEWNLPLHSITTDPKEVLVILSTCNCLMLFKKDASQPSDSETSEANPLIKFLCASDNTIEQGIDNLIGKLEEGITKEIGTTNFSSRWLEAVAPPDWMALCCSRIHLKQK</sequence>
<evidence type="ECO:0000313" key="2">
    <source>
        <dbReference type="EMBL" id="THD22320.1"/>
    </source>
</evidence>
<reference evidence="2" key="1">
    <citation type="submission" date="2019-03" db="EMBL/GenBank/DDBJ databases">
        <title>Improved annotation for the trematode Fasciola hepatica.</title>
        <authorList>
            <person name="Choi Y.-J."/>
            <person name="Martin J."/>
            <person name="Mitreva M."/>
        </authorList>
    </citation>
    <scope>NUCLEOTIDE SEQUENCE [LARGE SCALE GENOMIC DNA]</scope>
</reference>
<organism evidence="2 3">
    <name type="scientific">Fasciola hepatica</name>
    <name type="common">Liver fluke</name>
    <dbReference type="NCBI Taxonomy" id="6192"/>
    <lineage>
        <taxon>Eukaryota</taxon>
        <taxon>Metazoa</taxon>
        <taxon>Spiralia</taxon>
        <taxon>Lophotrochozoa</taxon>
        <taxon>Platyhelminthes</taxon>
        <taxon>Trematoda</taxon>
        <taxon>Digenea</taxon>
        <taxon>Plagiorchiida</taxon>
        <taxon>Echinostomata</taxon>
        <taxon>Echinostomatoidea</taxon>
        <taxon>Fasciolidae</taxon>
        <taxon>Fasciola</taxon>
    </lineage>
</organism>
<evidence type="ECO:0000256" key="1">
    <source>
        <dbReference type="SAM" id="MobiDB-lite"/>
    </source>
</evidence>
<evidence type="ECO:0000313" key="3">
    <source>
        <dbReference type="Proteomes" id="UP000230066"/>
    </source>
</evidence>
<dbReference type="Proteomes" id="UP000230066">
    <property type="component" value="Unassembled WGS sequence"/>
</dbReference>
<dbReference type="EMBL" id="JXXN02002840">
    <property type="protein sequence ID" value="THD22320.1"/>
    <property type="molecule type" value="Genomic_DNA"/>
</dbReference>
<protein>
    <submittedName>
        <fullName evidence="2">Uncharacterized protein</fullName>
    </submittedName>
</protein>
<name>A0A4E0RZ97_FASHE</name>
<feature type="region of interest" description="Disordered" evidence="1">
    <location>
        <begin position="91"/>
        <end position="121"/>
    </location>
</feature>
<dbReference type="AlphaFoldDB" id="A0A4E0RZ97"/>
<proteinExistence type="predicted"/>
<keyword evidence="3" id="KW-1185">Reference proteome</keyword>
<accession>A0A4E0RZ97</accession>